<feature type="domain" description="Bacterial Ig-like" evidence="3">
    <location>
        <begin position="1404"/>
        <end position="1482"/>
    </location>
</feature>
<dbReference type="Pfam" id="PF19077">
    <property type="entry name" value="Big_13"/>
    <property type="match status" value="8"/>
</dbReference>
<keyword evidence="6" id="KW-1185">Reference proteome</keyword>
<evidence type="ECO:0000313" key="5">
    <source>
        <dbReference type="EMBL" id="MVW64032.1"/>
    </source>
</evidence>
<feature type="domain" description="Bacterial Ig-like" evidence="3">
    <location>
        <begin position="905"/>
        <end position="983"/>
    </location>
</feature>
<feature type="compositionally biased region" description="Low complexity" evidence="1">
    <location>
        <begin position="1389"/>
        <end position="1411"/>
    </location>
</feature>
<dbReference type="InterPro" id="IPR013783">
    <property type="entry name" value="Ig-like_fold"/>
</dbReference>
<comment type="caution">
    <text evidence="5">The sequence shown here is derived from an EMBL/GenBank/DDBJ whole genome shotgun (WGS) entry which is preliminary data.</text>
</comment>
<dbReference type="NCBIfam" id="NF033510">
    <property type="entry name" value="Ca_tandemer"/>
    <property type="match status" value="7"/>
</dbReference>
<feature type="domain" description="Bacterial Ig-like" evidence="4">
    <location>
        <begin position="1183"/>
        <end position="1284"/>
    </location>
</feature>
<evidence type="ECO:0000313" key="6">
    <source>
        <dbReference type="Proteomes" id="UP000443353"/>
    </source>
</evidence>
<dbReference type="Gene3D" id="2.60.40.10">
    <property type="entry name" value="Immunoglobulins"/>
    <property type="match status" value="10"/>
</dbReference>
<feature type="domain" description="Bacterial Ig-like" evidence="3">
    <location>
        <begin position="991"/>
        <end position="1082"/>
    </location>
</feature>
<dbReference type="InterPro" id="IPR014756">
    <property type="entry name" value="Ig_E-set"/>
</dbReference>
<dbReference type="InterPro" id="IPR044016">
    <property type="entry name" value="Big_13"/>
</dbReference>
<feature type="region of interest" description="Disordered" evidence="1">
    <location>
        <begin position="1388"/>
        <end position="1411"/>
    </location>
</feature>
<reference evidence="5 6" key="1">
    <citation type="submission" date="2019-12" db="EMBL/GenBank/DDBJ databases">
        <authorList>
            <person name="Li C."/>
            <person name="Zhao J."/>
        </authorList>
    </citation>
    <scope>NUCLEOTIDE SEQUENCE [LARGE SCALE GENOMIC DNA]</scope>
    <source>
        <strain evidence="5 6">NEAU-DD11</strain>
    </source>
</reference>
<proteinExistence type="predicted"/>
<evidence type="ECO:0000256" key="1">
    <source>
        <dbReference type="SAM" id="MobiDB-lite"/>
    </source>
</evidence>
<feature type="domain" description="DUF4347" evidence="2">
    <location>
        <begin position="42"/>
        <end position="205"/>
    </location>
</feature>
<evidence type="ECO:0000259" key="4">
    <source>
        <dbReference type="Pfam" id="PF19078"/>
    </source>
</evidence>
<dbReference type="Proteomes" id="UP000443353">
    <property type="component" value="Unassembled WGS sequence"/>
</dbReference>
<name>A0A7X3G7D3_9BURK</name>
<feature type="region of interest" description="Disordered" evidence="1">
    <location>
        <begin position="888"/>
        <end position="912"/>
    </location>
</feature>
<feature type="domain" description="Bacterial Ig-like" evidence="4">
    <location>
        <begin position="684"/>
        <end position="785"/>
    </location>
</feature>
<dbReference type="InterPro" id="IPR044048">
    <property type="entry name" value="Big_12"/>
</dbReference>
<feature type="compositionally biased region" description="Low complexity" evidence="1">
    <location>
        <begin position="890"/>
        <end position="912"/>
    </location>
</feature>
<evidence type="ECO:0000259" key="3">
    <source>
        <dbReference type="Pfam" id="PF19077"/>
    </source>
</evidence>
<dbReference type="SUPFAM" id="SSF81296">
    <property type="entry name" value="E set domains"/>
    <property type="match status" value="1"/>
</dbReference>
<feature type="non-terminal residue" evidence="5">
    <location>
        <position position="1620"/>
    </location>
</feature>
<accession>A0A7X3G7D3</accession>
<dbReference type="PANTHER" id="PTHR34677">
    <property type="match status" value="1"/>
</dbReference>
<gene>
    <name evidence="5" type="ORF">GPY61_29295</name>
</gene>
<dbReference type="Pfam" id="PF19078">
    <property type="entry name" value="Big_12"/>
    <property type="match status" value="2"/>
</dbReference>
<feature type="domain" description="Bacterial Ig-like" evidence="3">
    <location>
        <begin position="1294"/>
        <end position="1389"/>
    </location>
</feature>
<feature type="domain" description="Bacterial Ig-like" evidence="3">
    <location>
        <begin position="794"/>
        <end position="890"/>
    </location>
</feature>
<protein>
    <submittedName>
        <fullName evidence="5">DUF4347 domain-containing protein</fullName>
    </submittedName>
</protein>
<dbReference type="EMBL" id="WSES01000011">
    <property type="protein sequence ID" value="MVW64032.1"/>
    <property type="molecule type" value="Genomic_DNA"/>
</dbReference>
<dbReference type="InterPro" id="IPR025592">
    <property type="entry name" value="DUF4347"/>
</dbReference>
<dbReference type="RefSeq" id="WP_160410633.1">
    <property type="nucleotide sequence ID" value="NZ_WSES01000011.1"/>
</dbReference>
<feature type="domain" description="Bacterial Ig-like" evidence="3">
    <location>
        <begin position="1490"/>
        <end position="1581"/>
    </location>
</feature>
<sequence>MSSTYLDGIGDDLIISTGAAPAAPSLDAAFQDVQLARPRTEIVFIEDNVADYQSLAQQLGAGREVVILDSTGDGVHQIADALAGRTGIDALHIISHGAAGTASLGALTLDAASLGDHQADLNAIGSTMAKDGDILLYGCDTGAGSRGRALVDKLAIATGADVAASNDLTGSAARGGDWQLEVTSGKVETASVGAAGQSLSYDDVLALTQATATFDFNYGYSGSWGPQGADLYFSLTQDGAYQIHLHNDVAANLMTPDMVQYMVGSYAIAAHPAEVSFYAGKVFSVTSLDLSLDSSGANYGSGVQHADVTITGLDAHGNTVDSKTVDIAYDFNNAFSQLNTVTFSGMTEITTLKIVVDNNSSNFKFVLIDNVAVTNVHGLDTTPPTTTNASVAFSADTGASSTDLITQTAAQSISGTLGANLASDEHVEVSLDNGAHWTTASATVGTNTWSLSATLTGSNTLKVRVVDSVGNAGTADSHAYTLDTAAPAASSTPVLDAASDTGSSHSDGITAATTPTFTGTAEAGATVDLYEGSTLLGSAVATGGTWSIASSALGAGQHTVSTIVTDAAGNASGASGGLTFTVDLTAPTTTVGGIAFSADHGASNTDFITNTAAQTISGTLSAALQTGEQVEVSLDNGASWTAAQVNGTAWSLAATLAGSGTLQARVVDAVDNAGPVASQAYVLDTAAPTVTITSDVAALKAGETATVTFTFNEDPGASFTWNGTQGDVIVSGGTLSAISGSGLVRTATFTPDASTDGGTASITIGAGSYADAAGNTGGAGATPSLHFDTLAPAVPLAHLSPLSDSGAIPVDGVTTVVTPTFDGFAEAGSTITLYDTDGTTVLGSTVATNGFWSITSSTLSEGVHTITARASDAAGNASAASIGTHVTIDTTAPDAPSTPTPGATTTSDTTPTFTGTAVAGTAVDLFDTDGTTVLGSTVADGNGAWSITATTMGEGTHTVTAKATDLAGNTSAASPAQSVTIDTTAPAASSTPVLDAASDTGVSNSDGITAATTPTFTGTAEAGATVDLYEGSTLLGSAVATGGTWSIASSTLGAGQHTVSTIVTDAAGNASGASGGLMFTVDLTAPTTTVGGIAFSADHGTSGTDFITDTAAQTISGTLSAALQTGEQVEVSLDNGTSWTAAQVNGTAWSLAATLAGSGTLQARVVDAVDNAGPVASQAYVLDTAAPTVTITSDAAALKAGETATVTFTFSEDPGASFTWNGTQGDVAVSGGTLSAISGTGLVRTATFTPDANTDGGTASITIGAGSYADTAGNVGGAGTTPSLHFDTLAPVVPLAHLSPLSDSGAIPVDGVTTVVTPTFDGFAEAGSTITLYDTDGTTVLGSTVATNGFWSITSSTLSEGVHTITARAIDAAGNESAASIGTHVTIDTTAPDAPSTPTPGATTTSDTTPTFTGTAVAGTAVDLFDTDGTTVLGSTVADGNGAWSITATTLGEGTHTVTAKATDLAGNTSAASPAQSVTIDTTAPAASSTPVLDAASDTGVSNSDGITAATTPTFTGTAEAGATVDLYEGSTLLGSAVATGGIWSIASSALGAGQHTVSTIVTDAAGNASGASAGLTFTVDLTAPTTTVGGIAFSADHGASGTDFITDTAAQTISGTLNA</sequence>
<organism evidence="5 6">
    <name type="scientific">Massilia cellulosiltytica</name>
    <dbReference type="NCBI Taxonomy" id="2683234"/>
    <lineage>
        <taxon>Bacteria</taxon>
        <taxon>Pseudomonadati</taxon>
        <taxon>Pseudomonadota</taxon>
        <taxon>Betaproteobacteria</taxon>
        <taxon>Burkholderiales</taxon>
        <taxon>Oxalobacteraceae</taxon>
        <taxon>Telluria group</taxon>
        <taxon>Massilia</taxon>
    </lineage>
</organism>
<feature type="domain" description="Bacterial Ig-like" evidence="3">
    <location>
        <begin position="492"/>
        <end position="583"/>
    </location>
</feature>
<evidence type="ECO:0000259" key="2">
    <source>
        <dbReference type="Pfam" id="PF14252"/>
    </source>
</evidence>
<feature type="domain" description="Bacterial Ig-like" evidence="3">
    <location>
        <begin position="388"/>
        <end position="484"/>
    </location>
</feature>
<dbReference type="Pfam" id="PF14252">
    <property type="entry name" value="DUF4347"/>
    <property type="match status" value="1"/>
</dbReference>
<dbReference type="PANTHER" id="PTHR34677:SF3">
    <property type="entry name" value="BACTERIAL IG-LIKE DOMAIN-CONTAINING PROTEIN"/>
    <property type="match status" value="1"/>
</dbReference>